<dbReference type="EMBL" id="CM039429">
    <property type="protein sequence ID" value="KAI4346700.1"/>
    <property type="molecule type" value="Genomic_DNA"/>
</dbReference>
<sequence length="120" mass="13175">MKASDLQVYLFMMLIFLKLQYCRISTLESNSTLSITNAAAGGCAGSINDCDIAVDADPNLFMDVPLRRMLSSGYPLAQNPACPQANEPYFFTCLNKGNPSSGRPSCLTSYDRSCYPQEPR</sequence>
<evidence type="ECO:0000313" key="2">
    <source>
        <dbReference type="Proteomes" id="UP000828941"/>
    </source>
</evidence>
<evidence type="ECO:0000313" key="1">
    <source>
        <dbReference type="EMBL" id="KAI4346700.1"/>
    </source>
</evidence>
<comment type="caution">
    <text evidence="1">The sequence shown here is derived from an EMBL/GenBank/DDBJ whole genome shotgun (WGS) entry which is preliminary data.</text>
</comment>
<name>A0ACB9PJG3_BAUVA</name>
<dbReference type="Proteomes" id="UP000828941">
    <property type="component" value="Chromosome 4"/>
</dbReference>
<reference evidence="1 2" key="1">
    <citation type="journal article" date="2022" name="DNA Res.">
        <title>Chromosomal-level genome assembly of the orchid tree Bauhinia variegata (Leguminosae; Cercidoideae) supports the allotetraploid origin hypothesis of Bauhinia.</title>
        <authorList>
            <person name="Zhong Y."/>
            <person name="Chen Y."/>
            <person name="Zheng D."/>
            <person name="Pang J."/>
            <person name="Liu Y."/>
            <person name="Luo S."/>
            <person name="Meng S."/>
            <person name="Qian L."/>
            <person name="Wei D."/>
            <person name="Dai S."/>
            <person name="Zhou R."/>
        </authorList>
    </citation>
    <scope>NUCLEOTIDE SEQUENCE [LARGE SCALE GENOMIC DNA]</scope>
    <source>
        <strain evidence="1">BV-YZ2020</strain>
    </source>
</reference>
<organism evidence="1 2">
    <name type="scientific">Bauhinia variegata</name>
    <name type="common">Purple orchid tree</name>
    <name type="synonym">Phanera variegata</name>
    <dbReference type="NCBI Taxonomy" id="167791"/>
    <lineage>
        <taxon>Eukaryota</taxon>
        <taxon>Viridiplantae</taxon>
        <taxon>Streptophyta</taxon>
        <taxon>Embryophyta</taxon>
        <taxon>Tracheophyta</taxon>
        <taxon>Spermatophyta</taxon>
        <taxon>Magnoliopsida</taxon>
        <taxon>eudicotyledons</taxon>
        <taxon>Gunneridae</taxon>
        <taxon>Pentapetalae</taxon>
        <taxon>rosids</taxon>
        <taxon>fabids</taxon>
        <taxon>Fabales</taxon>
        <taxon>Fabaceae</taxon>
        <taxon>Cercidoideae</taxon>
        <taxon>Cercideae</taxon>
        <taxon>Bauhiniinae</taxon>
        <taxon>Bauhinia</taxon>
    </lineage>
</organism>
<keyword evidence="2" id="KW-1185">Reference proteome</keyword>
<protein>
    <submittedName>
        <fullName evidence="1">Uncharacterized protein</fullName>
    </submittedName>
</protein>
<proteinExistence type="predicted"/>
<accession>A0ACB9PJG3</accession>
<gene>
    <name evidence="1" type="ORF">L6164_007573</name>
</gene>